<comment type="caution">
    <text evidence="2">The sequence shown here is derived from an EMBL/GenBank/DDBJ whole genome shotgun (WGS) entry which is preliminary data.</text>
</comment>
<dbReference type="EMBL" id="LHPM01000019">
    <property type="protein sequence ID" value="OAL61968.1"/>
    <property type="molecule type" value="Genomic_DNA"/>
</dbReference>
<sequence length="127" mass="13917">MASLPADARARHVTCGEEEEVCSLLSDTEYGVADDGPSRIDYGVLGMDYLFIFIKIGEEEGGDGTAENATLHTEYHDRKSVRMDEIRMIGCYRLLASLPAKTGGVEGKEEEEEEEGDGIENLALDEL</sequence>
<feature type="region of interest" description="Disordered" evidence="1">
    <location>
        <begin position="102"/>
        <end position="127"/>
    </location>
</feature>
<dbReference type="Proteomes" id="UP000243015">
    <property type="component" value="Unassembled WGS sequence"/>
</dbReference>
<evidence type="ECO:0000313" key="3">
    <source>
        <dbReference type="Proteomes" id="UP000243015"/>
    </source>
</evidence>
<dbReference type="AlphaFoldDB" id="A0A178EPQ0"/>
<feature type="compositionally biased region" description="Acidic residues" evidence="1">
    <location>
        <begin position="108"/>
        <end position="127"/>
    </location>
</feature>
<organism evidence="2 3">
    <name type="scientific">Trichophyton rubrum</name>
    <name type="common">Athlete's foot fungus</name>
    <name type="synonym">Epidermophyton rubrum</name>
    <dbReference type="NCBI Taxonomy" id="5551"/>
    <lineage>
        <taxon>Eukaryota</taxon>
        <taxon>Fungi</taxon>
        <taxon>Dikarya</taxon>
        <taxon>Ascomycota</taxon>
        <taxon>Pezizomycotina</taxon>
        <taxon>Eurotiomycetes</taxon>
        <taxon>Eurotiomycetidae</taxon>
        <taxon>Onygenales</taxon>
        <taxon>Arthrodermataceae</taxon>
        <taxon>Trichophyton</taxon>
    </lineage>
</organism>
<gene>
    <name evidence="2" type="ORF">A7C99_6539</name>
</gene>
<name>A0A178EPQ0_TRIRU</name>
<reference evidence="2 3" key="1">
    <citation type="submission" date="2016-05" db="EMBL/GenBank/DDBJ databases">
        <title>Genome sequencing of Trichophyton rubrum CMCC(F)T1i isolated from hair.</title>
        <authorList>
            <person name="Zhan P."/>
            <person name="Tao Y."/>
            <person name="Liu W."/>
        </authorList>
    </citation>
    <scope>NUCLEOTIDE SEQUENCE [LARGE SCALE GENOMIC DNA]</scope>
    <source>
        <strain evidence="3">CMCC(F)T1i</strain>
    </source>
</reference>
<accession>A0A178EPQ0</accession>
<proteinExistence type="predicted"/>
<evidence type="ECO:0000313" key="2">
    <source>
        <dbReference type="EMBL" id="OAL61968.1"/>
    </source>
</evidence>
<evidence type="ECO:0000256" key="1">
    <source>
        <dbReference type="SAM" id="MobiDB-lite"/>
    </source>
</evidence>
<protein>
    <submittedName>
        <fullName evidence="2">Uncharacterized protein</fullName>
    </submittedName>
</protein>